<name>A0A8C0WBQ2_CASCN</name>
<dbReference type="Pfam" id="PF02230">
    <property type="entry name" value="Abhydrolase_2"/>
    <property type="match status" value="1"/>
</dbReference>
<protein>
    <recommendedName>
        <fullName evidence="2">palmitoyl-protein hydrolase</fullName>
        <ecNumber evidence="2">3.1.2.22</ecNumber>
    </recommendedName>
</protein>
<dbReference type="EC" id="3.1.2.22" evidence="2"/>
<proteinExistence type="inferred from homology"/>
<sequence>MKPKWSRKSQRARPELHGALQCICGNTMSAPLLTDVATVHRPIFLHGLEDTEHSWADVFSTIQLPHIKYICPFAPRIPLNIQHEDDDPEDKAGIKKAAENIKALIEHEMKKGIPANQIVLGSFSQGSVPLQPSPAPSLWLAW</sequence>
<feature type="domain" description="Phospholipase/carboxylesterase/thioesterase" evidence="3">
    <location>
        <begin position="43"/>
        <end position="127"/>
    </location>
</feature>
<dbReference type="InterPro" id="IPR050565">
    <property type="entry name" value="LYPA1-2/EST-like"/>
</dbReference>
<dbReference type="Ensembl" id="ENSCCNT00000010829.1">
    <property type="protein sequence ID" value="ENSCCNP00000008191.1"/>
    <property type="gene ID" value="ENSCCNG00000008713.1"/>
</dbReference>
<evidence type="ECO:0000256" key="1">
    <source>
        <dbReference type="ARBA" id="ARBA00006499"/>
    </source>
</evidence>
<accession>A0A8C0WBQ2</accession>
<dbReference type="InterPro" id="IPR029058">
    <property type="entry name" value="AB_hydrolase_fold"/>
</dbReference>
<reference evidence="4" key="1">
    <citation type="submission" date="2023-09" db="UniProtKB">
        <authorList>
            <consortium name="Ensembl"/>
        </authorList>
    </citation>
    <scope>IDENTIFICATION</scope>
</reference>
<dbReference type="SUPFAM" id="SSF53474">
    <property type="entry name" value="alpha/beta-Hydrolases"/>
    <property type="match status" value="1"/>
</dbReference>
<dbReference type="Gene3D" id="3.40.50.1820">
    <property type="entry name" value="alpha/beta hydrolase"/>
    <property type="match status" value="1"/>
</dbReference>
<dbReference type="InterPro" id="IPR003140">
    <property type="entry name" value="PLipase/COase/thioEstase"/>
</dbReference>
<dbReference type="GO" id="GO:0008474">
    <property type="term" value="F:palmitoyl-(protein) hydrolase activity"/>
    <property type="evidence" value="ECO:0007669"/>
    <property type="project" value="UniProtKB-EC"/>
</dbReference>
<dbReference type="PANTHER" id="PTHR10655:SF13">
    <property type="entry name" value="ACYL-PROTEIN THIOESTERASE 2"/>
    <property type="match status" value="1"/>
</dbReference>
<organism evidence="4">
    <name type="scientific">Castor canadensis</name>
    <name type="common">American beaver</name>
    <dbReference type="NCBI Taxonomy" id="51338"/>
    <lineage>
        <taxon>Eukaryota</taxon>
        <taxon>Metazoa</taxon>
        <taxon>Chordata</taxon>
        <taxon>Craniata</taxon>
        <taxon>Vertebrata</taxon>
        <taxon>Euteleostomi</taxon>
        <taxon>Mammalia</taxon>
        <taxon>Eutheria</taxon>
        <taxon>Euarchontoglires</taxon>
        <taxon>Glires</taxon>
        <taxon>Rodentia</taxon>
        <taxon>Castorimorpha</taxon>
        <taxon>Castoridae</taxon>
        <taxon>Castor</taxon>
    </lineage>
</organism>
<dbReference type="AlphaFoldDB" id="A0A8C0WBQ2"/>
<evidence type="ECO:0000256" key="2">
    <source>
        <dbReference type="ARBA" id="ARBA00012423"/>
    </source>
</evidence>
<comment type="similarity">
    <text evidence="1">Belongs to the AB hydrolase superfamily. AB hydrolase 2 family.</text>
</comment>
<evidence type="ECO:0000259" key="3">
    <source>
        <dbReference type="Pfam" id="PF02230"/>
    </source>
</evidence>
<dbReference type="PANTHER" id="PTHR10655">
    <property type="entry name" value="LYSOPHOSPHOLIPASE-RELATED"/>
    <property type="match status" value="1"/>
</dbReference>
<evidence type="ECO:0000313" key="4">
    <source>
        <dbReference type="Ensembl" id="ENSCCNP00000008191.1"/>
    </source>
</evidence>
<dbReference type="GO" id="GO:0052689">
    <property type="term" value="F:carboxylic ester hydrolase activity"/>
    <property type="evidence" value="ECO:0007669"/>
    <property type="project" value="TreeGrafter"/>
</dbReference>
<dbReference type="GO" id="GO:0005737">
    <property type="term" value="C:cytoplasm"/>
    <property type="evidence" value="ECO:0007669"/>
    <property type="project" value="TreeGrafter"/>
</dbReference>